<evidence type="ECO:0000313" key="4">
    <source>
        <dbReference type="Proteomes" id="UP000504630"/>
    </source>
</evidence>
<dbReference type="GO" id="GO:0003676">
    <property type="term" value="F:nucleic acid binding"/>
    <property type="evidence" value="ECO:0007669"/>
    <property type="project" value="InterPro"/>
</dbReference>
<feature type="compositionally biased region" description="Basic and acidic residues" evidence="2">
    <location>
        <begin position="259"/>
        <end position="269"/>
    </location>
</feature>
<feature type="compositionally biased region" description="Basic and acidic residues" evidence="2">
    <location>
        <begin position="147"/>
        <end position="158"/>
    </location>
</feature>
<dbReference type="SMART" id="SM00343">
    <property type="entry name" value="ZnF_C2HC"/>
    <property type="match status" value="2"/>
</dbReference>
<evidence type="ECO:0000256" key="2">
    <source>
        <dbReference type="SAM" id="MobiDB-lite"/>
    </source>
</evidence>
<feature type="compositionally biased region" description="Basic residues" evidence="2">
    <location>
        <begin position="271"/>
        <end position="283"/>
    </location>
</feature>
<dbReference type="RefSeq" id="XP_029289100.1">
    <property type="nucleotide sequence ID" value="XM_029433240.1"/>
</dbReference>
<dbReference type="KEGG" id="cgob:115009316"/>
<keyword evidence="1" id="KW-0863">Zinc-finger</keyword>
<dbReference type="AlphaFoldDB" id="A0A6J2PU73"/>
<dbReference type="SUPFAM" id="SSF57756">
    <property type="entry name" value="Retrovirus zinc finger-like domains"/>
    <property type="match status" value="1"/>
</dbReference>
<dbReference type="InterPro" id="IPR001878">
    <property type="entry name" value="Znf_CCHC"/>
</dbReference>
<reference evidence="5" key="1">
    <citation type="submission" date="2025-08" db="UniProtKB">
        <authorList>
            <consortium name="RefSeq"/>
        </authorList>
    </citation>
    <scope>IDENTIFICATION</scope>
</reference>
<feature type="region of interest" description="Disordered" evidence="2">
    <location>
        <begin position="80"/>
        <end position="284"/>
    </location>
</feature>
<dbReference type="GeneID" id="115009316"/>
<feature type="compositionally biased region" description="Basic and acidic residues" evidence="2">
    <location>
        <begin position="216"/>
        <end position="244"/>
    </location>
</feature>
<evidence type="ECO:0000259" key="3">
    <source>
        <dbReference type="PROSITE" id="PS50158"/>
    </source>
</evidence>
<gene>
    <name evidence="5" type="primary">LOC115009316</name>
</gene>
<evidence type="ECO:0000256" key="1">
    <source>
        <dbReference type="PROSITE-ProRule" id="PRU00047"/>
    </source>
</evidence>
<dbReference type="GO" id="GO:0008270">
    <property type="term" value="F:zinc ion binding"/>
    <property type="evidence" value="ECO:0007669"/>
    <property type="project" value="UniProtKB-KW"/>
</dbReference>
<organism evidence="4 5">
    <name type="scientific">Cottoperca gobio</name>
    <name type="common">Frogmouth</name>
    <name type="synonym">Aphritis gobio</name>
    <dbReference type="NCBI Taxonomy" id="56716"/>
    <lineage>
        <taxon>Eukaryota</taxon>
        <taxon>Metazoa</taxon>
        <taxon>Chordata</taxon>
        <taxon>Craniata</taxon>
        <taxon>Vertebrata</taxon>
        <taxon>Euteleostomi</taxon>
        <taxon>Actinopterygii</taxon>
        <taxon>Neopterygii</taxon>
        <taxon>Teleostei</taxon>
        <taxon>Neoteleostei</taxon>
        <taxon>Acanthomorphata</taxon>
        <taxon>Eupercaria</taxon>
        <taxon>Perciformes</taxon>
        <taxon>Notothenioidei</taxon>
        <taxon>Bovichtidae</taxon>
        <taxon>Cottoperca</taxon>
    </lineage>
</organism>
<keyword evidence="4" id="KW-1185">Reference proteome</keyword>
<feature type="compositionally biased region" description="Basic and acidic residues" evidence="2">
    <location>
        <begin position="80"/>
        <end position="105"/>
    </location>
</feature>
<dbReference type="OrthoDB" id="8962424at2759"/>
<dbReference type="InterPro" id="IPR036875">
    <property type="entry name" value="Znf_CCHC_sf"/>
</dbReference>
<dbReference type="Pfam" id="PF00098">
    <property type="entry name" value="zf-CCHC"/>
    <property type="match status" value="1"/>
</dbReference>
<feature type="domain" description="CCHC-type" evidence="3">
    <location>
        <begin position="47"/>
        <end position="62"/>
    </location>
</feature>
<proteinExistence type="predicted"/>
<feature type="compositionally biased region" description="Acidic residues" evidence="2">
    <location>
        <begin position="106"/>
        <end position="126"/>
    </location>
</feature>
<feature type="compositionally biased region" description="Gly residues" evidence="2">
    <location>
        <begin position="159"/>
        <end position="168"/>
    </location>
</feature>
<keyword evidence="1" id="KW-0862">Zinc</keyword>
<sequence length="362" mass="39896">MDIVDGMRFLRVRFTEEVRSLPYPTKFISAGGAEYYRVLHDGQMPVCRLCIKPGHIYKECPEFKCYGCGEQGHYARECRAGGRESAKENSRNEEKKEEMKERSETSEMEEGDAEETGGEEEEEEEGGGGRGSSGSDVEDLGATVAELEVRGARGRVDGGKGGGAGAGDGGDERGGEVGDGGRRKAETEAHYSDVSEDGGDDGDGGEDDGTDEEEMEVTRHLERKSVGKPEEIPRSRGVQLKEEASIMEEMESSRTTAKRKAENTEEGQKRLGGKNKGRKRSGRKNSVFNTIFSALLSDKLSPLHVSHSTCRKQYVKLGIHVSRLLYHQHRIPSRQRPFSSARLSVHQHLHLQSPVCQACGFR</sequence>
<feature type="domain" description="CCHC-type" evidence="3">
    <location>
        <begin position="64"/>
        <end position="79"/>
    </location>
</feature>
<evidence type="ECO:0000313" key="5">
    <source>
        <dbReference type="RefSeq" id="XP_029289100.1"/>
    </source>
</evidence>
<feature type="compositionally biased region" description="Acidic residues" evidence="2">
    <location>
        <begin position="194"/>
        <end position="215"/>
    </location>
</feature>
<dbReference type="Gene3D" id="4.10.60.10">
    <property type="entry name" value="Zinc finger, CCHC-type"/>
    <property type="match status" value="1"/>
</dbReference>
<dbReference type="InParanoid" id="A0A6J2PU73"/>
<keyword evidence="1" id="KW-0479">Metal-binding</keyword>
<dbReference type="PROSITE" id="PS50158">
    <property type="entry name" value="ZF_CCHC"/>
    <property type="match status" value="2"/>
</dbReference>
<protein>
    <submittedName>
        <fullName evidence="5">Golgin subfamily A member 6-like protein 2</fullName>
    </submittedName>
</protein>
<dbReference type="Proteomes" id="UP000504630">
    <property type="component" value="Chromosome 6"/>
</dbReference>
<name>A0A6J2PU73_COTGO</name>
<accession>A0A6J2PU73</accession>
<feature type="compositionally biased region" description="Basic and acidic residues" evidence="2">
    <location>
        <begin position="170"/>
        <end position="193"/>
    </location>
</feature>